<dbReference type="GO" id="GO:0016605">
    <property type="term" value="C:PML body"/>
    <property type="evidence" value="ECO:0007669"/>
    <property type="project" value="TreeGrafter"/>
</dbReference>
<dbReference type="Ensembl" id="ENSCSET00000009222.1">
    <property type="protein sequence ID" value="ENSCSEP00000009113.1"/>
    <property type="gene ID" value="ENSCSEG00000005850.1"/>
</dbReference>
<keyword evidence="2" id="KW-0808">Transferase</keyword>
<dbReference type="GO" id="GO:0004674">
    <property type="term" value="F:protein serine/threonine kinase activity"/>
    <property type="evidence" value="ECO:0007669"/>
    <property type="project" value="UniProtKB-KW"/>
</dbReference>
<dbReference type="GO" id="GO:0045944">
    <property type="term" value="P:positive regulation of transcription by RNA polymerase II"/>
    <property type="evidence" value="ECO:0007669"/>
    <property type="project" value="TreeGrafter"/>
</dbReference>
<dbReference type="PROSITE" id="PS00108">
    <property type="entry name" value="PROTEIN_KINASE_ST"/>
    <property type="match status" value="1"/>
</dbReference>
<dbReference type="GO" id="GO:0004713">
    <property type="term" value="F:protein tyrosine kinase activity"/>
    <property type="evidence" value="ECO:0007669"/>
    <property type="project" value="TreeGrafter"/>
</dbReference>
<accession>A0A3P8V137</accession>
<keyword evidence="9" id="KW-1185">Reference proteome</keyword>
<feature type="region of interest" description="Disordered" evidence="6">
    <location>
        <begin position="422"/>
        <end position="510"/>
    </location>
</feature>
<protein>
    <recommendedName>
        <fullName evidence="7">Protein kinase domain-containing protein</fullName>
    </recommendedName>
</protein>
<dbReference type="PROSITE" id="PS50011">
    <property type="entry name" value="PROTEIN_KINASE_DOM"/>
    <property type="match status" value="1"/>
</dbReference>
<dbReference type="GO" id="GO:0005737">
    <property type="term" value="C:cytoplasm"/>
    <property type="evidence" value="ECO:0007669"/>
    <property type="project" value="TreeGrafter"/>
</dbReference>
<keyword evidence="5" id="KW-0067">ATP-binding</keyword>
<keyword evidence="3" id="KW-0547">Nucleotide-binding</keyword>
<organism evidence="8 9">
    <name type="scientific">Cynoglossus semilaevis</name>
    <name type="common">Tongue sole</name>
    <dbReference type="NCBI Taxonomy" id="244447"/>
    <lineage>
        <taxon>Eukaryota</taxon>
        <taxon>Metazoa</taxon>
        <taxon>Chordata</taxon>
        <taxon>Craniata</taxon>
        <taxon>Vertebrata</taxon>
        <taxon>Euteleostomi</taxon>
        <taxon>Actinopterygii</taxon>
        <taxon>Neopterygii</taxon>
        <taxon>Teleostei</taxon>
        <taxon>Neoteleostei</taxon>
        <taxon>Acanthomorphata</taxon>
        <taxon>Carangaria</taxon>
        <taxon>Pleuronectiformes</taxon>
        <taxon>Pleuronectoidei</taxon>
        <taxon>Cynoglossidae</taxon>
        <taxon>Cynoglossinae</taxon>
        <taxon>Cynoglossus</taxon>
    </lineage>
</organism>
<evidence type="ECO:0000259" key="7">
    <source>
        <dbReference type="PROSITE" id="PS50011"/>
    </source>
</evidence>
<dbReference type="InterPro" id="IPR011009">
    <property type="entry name" value="Kinase-like_dom_sf"/>
</dbReference>
<evidence type="ECO:0000256" key="1">
    <source>
        <dbReference type="ARBA" id="ARBA00022527"/>
    </source>
</evidence>
<dbReference type="GO" id="GO:0003714">
    <property type="term" value="F:transcription corepressor activity"/>
    <property type="evidence" value="ECO:0007669"/>
    <property type="project" value="TreeGrafter"/>
</dbReference>
<dbReference type="STRING" id="244447.ENSCSEP00000009113"/>
<dbReference type="SMART" id="SM00220">
    <property type="entry name" value="S_TKc"/>
    <property type="match status" value="1"/>
</dbReference>
<evidence type="ECO:0000256" key="3">
    <source>
        <dbReference type="ARBA" id="ARBA00022741"/>
    </source>
</evidence>
<keyword evidence="4" id="KW-0418">Kinase</keyword>
<feature type="compositionally biased region" description="Polar residues" evidence="6">
    <location>
        <begin position="483"/>
        <end position="492"/>
    </location>
</feature>
<dbReference type="PANTHER" id="PTHR24058:SF53">
    <property type="entry name" value="HOMEODOMAIN-INTERACTING PROTEIN KINASE 2"/>
    <property type="match status" value="1"/>
</dbReference>
<reference evidence="8" key="2">
    <citation type="submission" date="2025-08" db="UniProtKB">
        <authorList>
            <consortium name="Ensembl"/>
        </authorList>
    </citation>
    <scope>IDENTIFICATION</scope>
</reference>
<dbReference type="Proteomes" id="UP000265120">
    <property type="component" value="Chromosome 5"/>
</dbReference>
<evidence type="ECO:0000256" key="5">
    <source>
        <dbReference type="ARBA" id="ARBA00022840"/>
    </source>
</evidence>
<evidence type="ECO:0000256" key="2">
    <source>
        <dbReference type="ARBA" id="ARBA00022679"/>
    </source>
</evidence>
<dbReference type="InterPro" id="IPR050494">
    <property type="entry name" value="Ser_Thr_dual-spec_kinase"/>
</dbReference>
<dbReference type="Pfam" id="PF00069">
    <property type="entry name" value="Pkinase"/>
    <property type="match status" value="1"/>
</dbReference>
<name>A0A3P8V137_CYNSE</name>
<evidence type="ECO:0000313" key="8">
    <source>
        <dbReference type="Ensembl" id="ENSCSEP00000009113.1"/>
    </source>
</evidence>
<evidence type="ECO:0000256" key="6">
    <source>
        <dbReference type="SAM" id="MobiDB-lite"/>
    </source>
</evidence>
<dbReference type="InParanoid" id="A0A3P8V137"/>
<keyword evidence="1" id="KW-0723">Serine/threonine-protein kinase</keyword>
<dbReference type="InterPro" id="IPR008271">
    <property type="entry name" value="Ser/Thr_kinase_AS"/>
</dbReference>
<dbReference type="Gene3D" id="1.10.510.10">
    <property type="entry name" value="Transferase(Phosphotransferase) domain 1"/>
    <property type="match status" value="1"/>
</dbReference>
<dbReference type="GO" id="GO:0005524">
    <property type="term" value="F:ATP binding"/>
    <property type="evidence" value="ECO:0007669"/>
    <property type="project" value="UniProtKB-KW"/>
</dbReference>
<dbReference type="Gene3D" id="3.30.200.20">
    <property type="entry name" value="Phosphorylase Kinase, domain 1"/>
    <property type="match status" value="1"/>
</dbReference>
<dbReference type="InterPro" id="IPR000719">
    <property type="entry name" value="Prot_kinase_dom"/>
</dbReference>
<dbReference type="GO" id="GO:0046332">
    <property type="term" value="F:SMAD binding"/>
    <property type="evidence" value="ECO:0007669"/>
    <property type="project" value="TreeGrafter"/>
</dbReference>
<feature type="region of interest" description="Disordered" evidence="6">
    <location>
        <begin position="388"/>
        <end position="410"/>
    </location>
</feature>
<dbReference type="GeneTree" id="ENSGT00940000155356"/>
<dbReference type="AlphaFoldDB" id="A0A3P8V137"/>
<feature type="domain" description="Protein kinase" evidence="7">
    <location>
        <begin position="8"/>
        <end position="325"/>
    </location>
</feature>
<evidence type="ECO:0000256" key="4">
    <source>
        <dbReference type="ARBA" id="ARBA00022777"/>
    </source>
</evidence>
<proteinExistence type="predicted"/>
<evidence type="ECO:0000313" key="9">
    <source>
        <dbReference type="Proteomes" id="UP000265120"/>
    </source>
</evidence>
<dbReference type="PANTHER" id="PTHR24058">
    <property type="entry name" value="DUAL SPECIFICITY PROTEIN KINASE"/>
    <property type="match status" value="1"/>
</dbReference>
<dbReference type="SUPFAM" id="SSF56112">
    <property type="entry name" value="Protein kinase-like (PK-like)"/>
    <property type="match status" value="1"/>
</dbReference>
<sequence length="532" mass="60088">MSTSCFMDDVMGIQGEGAYAQVIKCVNVNTSEVVAIKIHKGQDEESFQHELEIIQAVRALDPDKKNIVRFIEVFRSDCLACMAFEMLDRSLLDLMDERNGLPLSLNEIRPITHQILVALEALNSIGIMHRDLKPNNIMLVNHREEPFRIKVIDFGMALPIWRREDTEIIQNLSYRAPEVNLGLPLSEAVDMWSVGCIMAHLYFGYSLFPYKCPYNWMETVLCLLGWPSNEMLLAGKYSRKFFIFDPGIGWRLRTPGEYRKENHVKRVFSGVSCYNLECEVVNGRVKQNDLEYKDRMVFLDLLKSCLQLEAQNRIIPSDALTHHYVTMVHMVDSLETSSYGDNALDLMVVSPLDNLDETTGPLNSETSNKECDSLGDFSKHFVTKSSPLETWRESSRSQTSETNPDEESDCGWGYSKFSHANKPKHDCSHKSSTATAPCNDGVTEQCSLSKTKEMDSPRNTGGTGSIDKATADVGQTDGAAASVPSNFSNKSAINPMDKDDVKMSPEEAPQKNIFQKARNIFRRVWEWVDTGR</sequence>
<dbReference type="GO" id="GO:0042771">
    <property type="term" value="P:intrinsic apoptotic signaling pathway in response to DNA damage by p53 class mediator"/>
    <property type="evidence" value="ECO:0007669"/>
    <property type="project" value="TreeGrafter"/>
</dbReference>
<feature type="compositionally biased region" description="Polar residues" evidence="6">
    <location>
        <begin position="430"/>
        <end position="449"/>
    </location>
</feature>
<reference evidence="8" key="3">
    <citation type="submission" date="2025-09" db="UniProtKB">
        <authorList>
            <consortium name="Ensembl"/>
        </authorList>
    </citation>
    <scope>IDENTIFICATION</scope>
</reference>
<reference evidence="8 9" key="1">
    <citation type="journal article" date="2014" name="Nat. Genet.">
        <title>Whole-genome sequence of a flatfish provides insights into ZW sex chromosome evolution and adaptation to a benthic lifestyle.</title>
        <authorList>
            <person name="Chen S."/>
            <person name="Zhang G."/>
            <person name="Shao C."/>
            <person name="Huang Q."/>
            <person name="Liu G."/>
            <person name="Zhang P."/>
            <person name="Song W."/>
            <person name="An N."/>
            <person name="Chalopin D."/>
            <person name="Volff J.N."/>
            <person name="Hong Y."/>
            <person name="Li Q."/>
            <person name="Sha Z."/>
            <person name="Zhou H."/>
            <person name="Xie M."/>
            <person name="Yu Q."/>
            <person name="Liu Y."/>
            <person name="Xiang H."/>
            <person name="Wang N."/>
            <person name="Wu K."/>
            <person name="Yang C."/>
            <person name="Zhou Q."/>
            <person name="Liao X."/>
            <person name="Yang L."/>
            <person name="Hu Q."/>
            <person name="Zhang J."/>
            <person name="Meng L."/>
            <person name="Jin L."/>
            <person name="Tian Y."/>
            <person name="Lian J."/>
            <person name="Yang J."/>
            <person name="Miao G."/>
            <person name="Liu S."/>
            <person name="Liang Z."/>
            <person name="Yan F."/>
            <person name="Li Y."/>
            <person name="Sun B."/>
            <person name="Zhang H."/>
            <person name="Zhang J."/>
            <person name="Zhu Y."/>
            <person name="Du M."/>
            <person name="Zhao Y."/>
            <person name="Schartl M."/>
            <person name="Tang Q."/>
            <person name="Wang J."/>
        </authorList>
    </citation>
    <scope>NUCLEOTIDE SEQUENCE</scope>
</reference>
<dbReference type="GO" id="GO:0007224">
    <property type="term" value="P:smoothened signaling pathway"/>
    <property type="evidence" value="ECO:0007669"/>
    <property type="project" value="TreeGrafter"/>
</dbReference>
<feature type="compositionally biased region" description="Basic and acidic residues" evidence="6">
    <location>
        <begin position="496"/>
        <end position="509"/>
    </location>
</feature>
<dbReference type="OMA" id="LMDERNG"/>
<dbReference type="GO" id="GO:0003713">
    <property type="term" value="F:transcription coactivator activity"/>
    <property type="evidence" value="ECO:0007669"/>
    <property type="project" value="TreeGrafter"/>
</dbReference>